<gene>
    <name evidence="2" type="ORF">D9758_005340</name>
</gene>
<keyword evidence="1" id="KW-0732">Signal</keyword>
<feature type="signal peptide" evidence="1">
    <location>
        <begin position="1"/>
        <end position="19"/>
    </location>
</feature>
<dbReference type="PANTHER" id="PTHR36578">
    <property type="entry name" value="CHROMOSOME 15, WHOLE GENOME SHOTGUN SEQUENCE"/>
    <property type="match status" value="1"/>
</dbReference>
<dbReference type="Gene3D" id="2.60.120.260">
    <property type="entry name" value="Galactose-binding domain-like"/>
    <property type="match status" value="1"/>
</dbReference>
<organism evidence="2 3">
    <name type="scientific">Tetrapyrgos nigripes</name>
    <dbReference type="NCBI Taxonomy" id="182062"/>
    <lineage>
        <taxon>Eukaryota</taxon>
        <taxon>Fungi</taxon>
        <taxon>Dikarya</taxon>
        <taxon>Basidiomycota</taxon>
        <taxon>Agaricomycotina</taxon>
        <taxon>Agaricomycetes</taxon>
        <taxon>Agaricomycetidae</taxon>
        <taxon>Agaricales</taxon>
        <taxon>Marasmiineae</taxon>
        <taxon>Marasmiaceae</taxon>
        <taxon>Tetrapyrgos</taxon>
    </lineage>
</organism>
<dbReference type="Proteomes" id="UP000559256">
    <property type="component" value="Unassembled WGS sequence"/>
</dbReference>
<evidence type="ECO:0000313" key="2">
    <source>
        <dbReference type="EMBL" id="KAF5365183.1"/>
    </source>
</evidence>
<sequence length="485" mass="53179">MPSIHRLAVLTTLAIFAEAIIVPPASQGVPDLNTQPVDLNGATTDITGIVSTASLVDQKSGPSLREPPNLPSPETAITAIDNTLVKTTVTSVTNTRRSLVKRSPSDYVQVFEGKQKASRDGSIEGTGYLTYTLVDNSTYNVDQCLDFCDHTKDCVFVNIYYELNNPLLDWIFSEKSNLKCAAYADVHYSAEKTNIGGQQLEELPHDSTYIQRSSGYASLTNVAEPEIPDGYELVFGPTDGANNAPGYMGFVFLDRYDVQACADLCNSRDADSIGGGCQYFNIWRAVVNGSPVTYTCAMYYIVADESTAVNWGQGDLKVTQSRGYARQNLLPDGGFEGYDECPVFCFTSGYEFWKGISPAFGHQDATIFHYTQYAHNGHGVALLGSADGRDNFPGSLTPSQLLQTQPGKRYSLQFFLSSDFSGMLEQAAFVDVMWNGEIIDTIKPGVQHWKFYSYDLTAKGNDVLQLHGGKAPSWVFLDDMNLFLA</sequence>
<accession>A0A8H5LPZ5</accession>
<protein>
    <recommendedName>
        <fullName evidence="4">Fruit-body specific protein a</fullName>
    </recommendedName>
</protein>
<evidence type="ECO:0000313" key="3">
    <source>
        <dbReference type="Proteomes" id="UP000559256"/>
    </source>
</evidence>
<dbReference type="EMBL" id="JAACJM010000028">
    <property type="protein sequence ID" value="KAF5365183.1"/>
    <property type="molecule type" value="Genomic_DNA"/>
</dbReference>
<evidence type="ECO:0008006" key="4">
    <source>
        <dbReference type="Google" id="ProtNLM"/>
    </source>
</evidence>
<reference evidence="2 3" key="1">
    <citation type="journal article" date="2020" name="ISME J.">
        <title>Uncovering the hidden diversity of litter-decomposition mechanisms in mushroom-forming fungi.</title>
        <authorList>
            <person name="Floudas D."/>
            <person name="Bentzer J."/>
            <person name="Ahren D."/>
            <person name="Johansson T."/>
            <person name="Persson P."/>
            <person name="Tunlid A."/>
        </authorList>
    </citation>
    <scope>NUCLEOTIDE SEQUENCE [LARGE SCALE GENOMIC DNA]</scope>
    <source>
        <strain evidence="2 3">CBS 291.85</strain>
    </source>
</reference>
<name>A0A8H5LPZ5_9AGAR</name>
<feature type="chain" id="PRO_5034949758" description="Fruit-body specific protein a" evidence="1">
    <location>
        <begin position="20"/>
        <end position="485"/>
    </location>
</feature>
<evidence type="ECO:0000256" key="1">
    <source>
        <dbReference type="SAM" id="SignalP"/>
    </source>
</evidence>
<proteinExistence type="predicted"/>
<dbReference type="AlphaFoldDB" id="A0A8H5LPZ5"/>
<keyword evidence="3" id="KW-1185">Reference proteome</keyword>
<comment type="caution">
    <text evidence="2">The sequence shown here is derived from an EMBL/GenBank/DDBJ whole genome shotgun (WGS) entry which is preliminary data.</text>
</comment>
<dbReference type="OrthoDB" id="271448at2759"/>
<dbReference type="PANTHER" id="PTHR36578:SF1">
    <property type="entry name" value="APPLE DOMAIN-CONTAINING PROTEIN"/>
    <property type="match status" value="1"/>
</dbReference>